<gene>
    <name evidence="1" type="ORF">PCOR1329_LOCUS78558</name>
</gene>
<sequence length="74" mass="8121">GKTTEKLGFSIGAQVVCHPEAGWEPGVVVDHWYPAEGFRPSFRAPYQVQLDDEDGTLIRLATQGAHPEHVHAGR</sequence>
<protein>
    <submittedName>
        <fullName evidence="1">Uncharacterized protein</fullName>
    </submittedName>
</protein>
<comment type="caution">
    <text evidence="1">The sequence shown here is derived from an EMBL/GenBank/DDBJ whole genome shotgun (WGS) entry which is preliminary data.</text>
</comment>
<keyword evidence="2" id="KW-1185">Reference proteome</keyword>
<dbReference type="EMBL" id="CAUYUJ010020964">
    <property type="protein sequence ID" value="CAK0901670.1"/>
    <property type="molecule type" value="Genomic_DNA"/>
</dbReference>
<name>A0ABN9XPI9_9DINO</name>
<evidence type="ECO:0000313" key="2">
    <source>
        <dbReference type="Proteomes" id="UP001189429"/>
    </source>
</evidence>
<reference evidence="1" key="1">
    <citation type="submission" date="2023-10" db="EMBL/GenBank/DDBJ databases">
        <authorList>
            <person name="Chen Y."/>
            <person name="Shah S."/>
            <person name="Dougan E. K."/>
            <person name="Thang M."/>
            <person name="Chan C."/>
        </authorList>
    </citation>
    <scope>NUCLEOTIDE SEQUENCE [LARGE SCALE GENOMIC DNA]</scope>
</reference>
<dbReference type="Proteomes" id="UP001189429">
    <property type="component" value="Unassembled WGS sequence"/>
</dbReference>
<accession>A0ABN9XPI9</accession>
<feature type="non-terminal residue" evidence="1">
    <location>
        <position position="1"/>
    </location>
</feature>
<organism evidence="1 2">
    <name type="scientific">Prorocentrum cordatum</name>
    <dbReference type="NCBI Taxonomy" id="2364126"/>
    <lineage>
        <taxon>Eukaryota</taxon>
        <taxon>Sar</taxon>
        <taxon>Alveolata</taxon>
        <taxon>Dinophyceae</taxon>
        <taxon>Prorocentrales</taxon>
        <taxon>Prorocentraceae</taxon>
        <taxon>Prorocentrum</taxon>
    </lineage>
</organism>
<evidence type="ECO:0000313" key="1">
    <source>
        <dbReference type="EMBL" id="CAK0901670.1"/>
    </source>
</evidence>
<proteinExistence type="predicted"/>